<dbReference type="Gene3D" id="3.20.20.30">
    <property type="entry name" value="Luciferase-like domain"/>
    <property type="match status" value="1"/>
</dbReference>
<dbReference type="EMBL" id="JAVREJ010000005">
    <property type="protein sequence ID" value="MDT0349841.1"/>
    <property type="molecule type" value="Genomic_DNA"/>
</dbReference>
<dbReference type="EC" id="1.-.-.-" evidence="6"/>
<dbReference type="Proteomes" id="UP001183202">
    <property type="component" value="Unassembled WGS sequence"/>
</dbReference>
<dbReference type="InterPro" id="IPR050172">
    <property type="entry name" value="SsuD_RutA_monooxygenase"/>
</dbReference>
<proteinExistence type="predicted"/>
<dbReference type="GO" id="GO:0016491">
    <property type="term" value="F:oxidoreductase activity"/>
    <property type="evidence" value="ECO:0007669"/>
    <property type="project" value="UniProtKB-KW"/>
</dbReference>
<dbReference type="InterPro" id="IPR036661">
    <property type="entry name" value="Luciferase-like_sf"/>
</dbReference>
<sequence length="295" mass="32427">MEEVLMEIGLHVANFTWPGGPGAIAEQLTRVVTTAEDIGMARVSVMDHVWQIGPLGPPEEPMLEAYTTLGYLAARTSRVELLAWVTAVSYRDPGLLAKIISTLDVLSNGRAWLGIGAAWNGEESDGLGLFFPSTAERFERLEETLRICLQMWSDDDAPFEGRHYQLGRTLNSPQPLRRPHPPILIGGGGEKKTLRLVAQYAQACNLFGGDDIERKLDVLRQHCADVGRDYDEIEKTVMVGIDPGKDGENVDQLLEQLRGFAALGFTEAHGWVPGVEAITPLEILGERVVPEAARF</sequence>
<gene>
    <name evidence="6" type="ORF">RM445_09945</name>
</gene>
<evidence type="ECO:0000259" key="5">
    <source>
        <dbReference type="Pfam" id="PF00296"/>
    </source>
</evidence>
<evidence type="ECO:0000313" key="7">
    <source>
        <dbReference type="Proteomes" id="UP001183202"/>
    </source>
</evidence>
<reference evidence="7" key="1">
    <citation type="submission" date="2023-07" db="EMBL/GenBank/DDBJ databases">
        <title>30 novel species of actinomycetes from the DSMZ collection.</title>
        <authorList>
            <person name="Nouioui I."/>
        </authorList>
    </citation>
    <scope>NUCLEOTIDE SEQUENCE [LARGE SCALE GENOMIC DNA]</scope>
    <source>
        <strain evidence="7">DSM 45834</strain>
    </source>
</reference>
<evidence type="ECO:0000256" key="4">
    <source>
        <dbReference type="ARBA" id="ARBA00023033"/>
    </source>
</evidence>
<dbReference type="PANTHER" id="PTHR42847:SF8">
    <property type="entry name" value="CONSERVED PROTEIN"/>
    <property type="match status" value="1"/>
</dbReference>
<keyword evidence="3 6" id="KW-0560">Oxidoreductase</keyword>
<protein>
    <submittedName>
        <fullName evidence="6">LLM class F420-dependent oxidoreductase</fullName>
        <ecNumber evidence="6">1.-.-.-</ecNumber>
    </submittedName>
</protein>
<organism evidence="6 7">
    <name type="scientific">Pseudonocardia charpentierae</name>
    <dbReference type="NCBI Taxonomy" id="3075545"/>
    <lineage>
        <taxon>Bacteria</taxon>
        <taxon>Bacillati</taxon>
        <taxon>Actinomycetota</taxon>
        <taxon>Actinomycetes</taxon>
        <taxon>Pseudonocardiales</taxon>
        <taxon>Pseudonocardiaceae</taxon>
        <taxon>Pseudonocardia</taxon>
    </lineage>
</organism>
<accession>A0ABU2N7D1</accession>
<comment type="caution">
    <text evidence="6">The sequence shown here is derived from an EMBL/GenBank/DDBJ whole genome shotgun (WGS) entry which is preliminary data.</text>
</comment>
<dbReference type="InterPro" id="IPR011251">
    <property type="entry name" value="Luciferase-like_dom"/>
</dbReference>
<evidence type="ECO:0000313" key="6">
    <source>
        <dbReference type="EMBL" id="MDT0349841.1"/>
    </source>
</evidence>
<dbReference type="SUPFAM" id="SSF51679">
    <property type="entry name" value="Bacterial luciferase-like"/>
    <property type="match status" value="1"/>
</dbReference>
<evidence type="ECO:0000256" key="1">
    <source>
        <dbReference type="ARBA" id="ARBA00022630"/>
    </source>
</evidence>
<dbReference type="Pfam" id="PF00296">
    <property type="entry name" value="Bac_luciferase"/>
    <property type="match status" value="1"/>
</dbReference>
<keyword evidence="7" id="KW-1185">Reference proteome</keyword>
<name>A0ABU2N7D1_9PSEU</name>
<dbReference type="PANTHER" id="PTHR42847">
    <property type="entry name" value="ALKANESULFONATE MONOOXYGENASE"/>
    <property type="match status" value="1"/>
</dbReference>
<feature type="domain" description="Luciferase-like" evidence="5">
    <location>
        <begin position="11"/>
        <end position="254"/>
    </location>
</feature>
<dbReference type="InterPro" id="IPR019952">
    <property type="entry name" value="F420_OxRdatse_Rv1855c_pred"/>
</dbReference>
<keyword evidence="1" id="KW-0285">Flavoprotein</keyword>
<keyword evidence="4" id="KW-0503">Monooxygenase</keyword>
<keyword evidence="2" id="KW-0288">FMN</keyword>
<dbReference type="NCBIfam" id="TIGR03560">
    <property type="entry name" value="F420_Rv1855c"/>
    <property type="match status" value="1"/>
</dbReference>
<evidence type="ECO:0000256" key="2">
    <source>
        <dbReference type="ARBA" id="ARBA00022643"/>
    </source>
</evidence>
<evidence type="ECO:0000256" key="3">
    <source>
        <dbReference type="ARBA" id="ARBA00023002"/>
    </source>
</evidence>